<evidence type="ECO:0000256" key="3">
    <source>
        <dbReference type="ARBA" id="ARBA00022692"/>
    </source>
</evidence>
<comment type="caution">
    <text evidence="8">The sequence shown here is derived from an EMBL/GenBank/DDBJ whole genome shotgun (WGS) entry which is preliminary data.</text>
</comment>
<dbReference type="Pfam" id="PF03239">
    <property type="entry name" value="FTR1"/>
    <property type="match status" value="1"/>
</dbReference>
<comment type="subcellular location">
    <subcellularLocation>
        <location evidence="1">Membrane</location>
        <topology evidence="1">Multi-pass membrane protein</topology>
    </subcellularLocation>
</comment>
<reference evidence="8 9" key="1">
    <citation type="submission" date="2017-11" db="EMBL/GenBank/DDBJ databases">
        <title>Genome-resolved metagenomics identifies genetic mobility, metabolic interactions, and unexpected diversity in perchlorate-reducing communities.</title>
        <authorList>
            <person name="Barnum T.P."/>
            <person name="Figueroa I.A."/>
            <person name="Carlstrom C.I."/>
            <person name="Lucas L.N."/>
            <person name="Engelbrektson A.L."/>
            <person name="Coates J.D."/>
        </authorList>
    </citation>
    <scope>NUCLEOTIDE SEQUENCE [LARGE SCALE GENOMIC DNA]</scope>
    <source>
        <strain evidence="8">BM301</strain>
    </source>
</reference>
<organism evidence="8 9">
    <name type="scientific">Sedimenticola selenatireducens</name>
    <dbReference type="NCBI Taxonomy" id="191960"/>
    <lineage>
        <taxon>Bacteria</taxon>
        <taxon>Pseudomonadati</taxon>
        <taxon>Pseudomonadota</taxon>
        <taxon>Gammaproteobacteria</taxon>
        <taxon>Chromatiales</taxon>
        <taxon>Sedimenticolaceae</taxon>
        <taxon>Sedimenticola</taxon>
    </lineage>
</organism>
<feature type="transmembrane region" description="Helical" evidence="6">
    <location>
        <begin position="278"/>
        <end position="297"/>
    </location>
</feature>
<dbReference type="GO" id="GO:0033573">
    <property type="term" value="C:high-affinity iron permease complex"/>
    <property type="evidence" value="ECO:0007669"/>
    <property type="project" value="InterPro"/>
</dbReference>
<feature type="transmembrane region" description="Helical" evidence="6">
    <location>
        <begin position="241"/>
        <end position="258"/>
    </location>
</feature>
<dbReference type="GO" id="GO:0015093">
    <property type="term" value="F:ferrous iron transmembrane transporter activity"/>
    <property type="evidence" value="ECO:0007669"/>
    <property type="project" value="TreeGrafter"/>
</dbReference>
<dbReference type="Proteomes" id="UP000235015">
    <property type="component" value="Unassembled WGS sequence"/>
</dbReference>
<dbReference type="PANTHER" id="PTHR31632">
    <property type="entry name" value="IRON TRANSPORTER FTH1"/>
    <property type="match status" value="1"/>
</dbReference>
<dbReference type="RefSeq" id="WP_273440253.1">
    <property type="nucleotide sequence ID" value="NZ_CAXXYC010000004.1"/>
</dbReference>
<name>A0A2N6CTZ9_9GAMM</name>
<accession>A0A2N6CTZ9</accession>
<dbReference type="InterPro" id="IPR004923">
    <property type="entry name" value="FTR1/Fip1/EfeU"/>
</dbReference>
<evidence type="ECO:0000256" key="5">
    <source>
        <dbReference type="ARBA" id="ARBA00023136"/>
    </source>
</evidence>
<feature type="transmembrane region" description="Helical" evidence="6">
    <location>
        <begin position="364"/>
        <end position="382"/>
    </location>
</feature>
<feature type="transmembrane region" description="Helical" evidence="6">
    <location>
        <begin position="136"/>
        <end position="157"/>
    </location>
</feature>
<keyword evidence="3 6" id="KW-0812">Transmembrane</keyword>
<dbReference type="PANTHER" id="PTHR31632:SF2">
    <property type="entry name" value="PLASMA MEMBRANE IRON PERMEASE"/>
    <property type="match status" value="1"/>
</dbReference>
<evidence type="ECO:0000313" key="8">
    <source>
        <dbReference type="EMBL" id="PLX60651.1"/>
    </source>
</evidence>
<comment type="similarity">
    <text evidence="2">Belongs to the oxidase-dependent Fe transporter (OFeT) (TC 9.A.10.1) family.</text>
</comment>
<evidence type="ECO:0000256" key="6">
    <source>
        <dbReference type="SAM" id="Phobius"/>
    </source>
</evidence>
<evidence type="ECO:0000256" key="4">
    <source>
        <dbReference type="ARBA" id="ARBA00022989"/>
    </source>
</evidence>
<evidence type="ECO:0000313" key="9">
    <source>
        <dbReference type="Proteomes" id="UP000235015"/>
    </source>
</evidence>
<protein>
    <submittedName>
        <fullName evidence="8">Iron permease</fullName>
    </submittedName>
</protein>
<evidence type="ECO:0000256" key="2">
    <source>
        <dbReference type="ARBA" id="ARBA00008333"/>
    </source>
</evidence>
<sequence>MTIRWLLLLLLIPSACFGAEGTPDFRAVVTELSRQGDQFVAAYLPENGMGTADAVSGLYFDIFEGSGMEAAIGMRDPALKSELESRFGKVIGLASRERAADEVRVAWQELRTHLQQVADAQKPAEDGFWGLLVQSFLILLREGFEAMLVITALVAYLRRQGAVDQVRVVYHGTAWALLASLVTAWLFGVVLQISGAGREALEGVTMLLASAVLFYVSYWLISKSEAARWQAFIHAQINSALSKGSTFALGLAAFLAVYREGAETVLFYQALNGQANGQWWPLLIGFALALGALLLLYRLMQAASFRLPIGLFFTLTAVLLYYLAVTFAGNGVLELQEAGWLGITPIDGFARISWLGLYPTLETLTAQLLLIIPLPLAIAWWWHRRRSAPAGAGS</sequence>
<dbReference type="AlphaFoldDB" id="A0A2N6CTZ9"/>
<keyword evidence="4 6" id="KW-1133">Transmembrane helix</keyword>
<dbReference type="EMBL" id="PKUN01000023">
    <property type="protein sequence ID" value="PLX60651.1"/>
    <property type="molecule type" value="Genomic_DNA"/>
</dbReference>
<evidence type="ECO:0000256" key="1">
    <source>
        <dbReference type="ARBA" id="ARBA00004141"/>
    </source>
</evidence>
<proteinExistence type="inferred from homology"/>
<feature type="transmembrane region" description="Helical" evidence="6">
    <location>
        <begin position="169"/>
        <end position="191"/>
    </location>
</feature>
<evidence type="ECO:0000256" key="7">
    <source>
        <dbReference type="SAM" id="SignalP"/>
    </source>
</evidence>
<keyword evidence="7" id="KW-0732">Signal</keyword>
<feature type="transmembrane region" description="Helical" evidence="6">
    <location>
        <begin position="203"/>
        <end position="221"/>
    </location>
</feature>
<gene>
    <name evidence="8" type="ORF">C0630_14485</name>
</gene>
<dbReference type="STRING" id="1111735.GCA_000428045_02117"/>
<keyword evidence="5 6" id="KW-0472">Membrane</keyword>
<feature type="signal peptide" evidence="7">
    <location>
        <begin position="1"/>
        <end position="18"/>
    </location>
</feature>
<feature type="transmembrane region" description="Helical" evidence="6">
    <location>
        <begin position="309"/>
        <end position="329"/>
    </location>
</feature>
<feature type="chain" id="PRO_5014878983" evidence="7">
    <location>
        <begin position="19"/>
        <end position="394"/>
    </location>
</feature>